<feature type="region of interest" description="Disordered" evidence="2">
    <location>
        <begin position="102"/>
        <end position="122"/>
    </location>
</feature>
<evidence type="ECO:0000256" key="2">
    <source>
        <dbReference type="SAM" id="MobiDB-lite"/>
    </source>
</evidence>
<sequence>MPKATKKSGKTSGKNANVQPQATSKSTPSQGSSEDTQQSKRKRDQDEDEVDGESAKNKTARVTRNATAEAAEAVEGETIRQTSDDQELSLADLAEAVPALKKMHARMKGGKRQASKRRSSDKFKLSPSMLEVFADRYLAARNAHKGVDYPRLSTTKNFKDFKGHAEELRAKEPELKVLLMKALAEQREIDAGKPMKNIEALEEEIVMLGVQHKEDVAKCKQLEVDIEQQEEQHSLMISKLKESYEVEIGKLQNELNEVKAKYDALNELAIDTANGDRDVAIKNADYLLYELDQEIKRANVLKMKLDSYAACCDTEHCIETFLGERIHDYLKMSRLEQCRVVVEKMKKVNPKDAASLEEDLAEFFQTRNFLCHEPGAVDKTDHLSFHQRCVSIQRCMEYLEKQSD</sequence>
<dbReference type="AlphaFoldDB" id="A0A6A3HA64"/>
<evidence type="ECO:0000313" key="3">
    <source>
        <dbReference type="EMBL" id="KAE8966401.1"/>
    </source>
</evidence>
<name>A0A6A3HA64_9STRA</name>
<feature type="compositionally biased region" description="Basic residues" evidence="2">
    <location>
        <begin position="102"/>
        <end position="117"/>
    </location>
</feature>
<feature type="coiled-coil region" evidence="1">
    <location>
        <begin position="212"/>
        <end position="268"/>
    </location>
</feature>
<feature type="compositionally biased region" description="Polar residues" evidence="2">
    <location>
        <begin position="18"/>
        <end position="36"/>
    </location>
</feature>
<protein>
    <submittedName>
        <fullName evidence="3">Uncharacterized protein</fullName>
    </submittedName>
</protein>
<proteinExistence type="predicted"/>
<reference evidence="3 4" key="1">
    <citation type="submission" date="2018-09" db="EMBL/GenBank/DDBJ databases">
        <title>Genomic investigation of the strawberry pathogen Phytophthora fragariae indicates pathogenicity is determined by transcriptional variation in three key races.</title>
        <authorList>
            <person name="Adams T.M."/>
            <person name="Armitage A.D."/>
            <person name="Sobczyk M.K."/>
            <person name="Bates H.J."/>
            <person name="Dunwell J.M."/>
            <person name="Nellist C.F."/>
            <person name="Harrison R.J."/>
        </authorList>
    </citation>
    <scope>NUCLEOTIDE SEQUENCE [LARGE SCALE GENOMIC DNA]</scope>
    <source>
        <strain evidence="3 4">SCRP249</strain>
    </source>
</reference>
<comment type="caution">
    <text evidence="3">The sequence shown here is derived from an EMBL/GenBank/DDBJ whole genome shotgun (WGS) entry which is preliminary data.</text>
</comment>
<keyword evidence="1" id="KW-0175">Coiled coil</keyword>
<dbReference type="EMBL" id="QXFV01005086">
    <property type="protein sequence ID" value="KAE8966401.1"/>
    <property type="molecule type" value="Genomic_DNA"/>
</dbReference>
<organism evidence="3 4">
    <name type="scientific">Phytophthora rubi</name>
    <dbReference type="NCBI Taxonomy" id="129364"/>
    <lineage>
        <taxon>Eukaryota</taxon>
        <taxon>Sar</taxon>
        <taxon>Stramenopiles</taxon>
        <taxon>Oomycota</taxon>
        <taxon>Peronosporomycetes</taxon>
        <taxon>Peronosporales</taxon>
        <taxon>Peronosporaceae</taxon>
        <taxon>Phytophthora</taxon>
    </lineage>
</organism>
<feature type="compositionally biased region" description="Low complexity" evidence="2">
    <location>
        <begin position="60"/>
        <end position="73"/>
    </location>
</feature>
<evidence type="ECO:0000256" key="1">
    <source>
        <dbReference type="SAM" id="Coils"/>
    </source>
</evidence>
<evidence type="ECO:0000313" key="4">
    <source>
        <dbReference type="Proteomes" id="UP000429607"/>
    </source>
</evidence>
<accession>A0A6A3HA64</accession>
<gene>
    <name evidence="3" type="ORF">PR001_g28420</name>
</gene>
<feature type="region of interest" description="Disordered" evidence="2">
    <location>
        <begin position="1"/>
        <end position="86"/>
    </location>
</feature>
<dbReference type="Proteomes" id="UP000429607">
    <property type="component" value="Unassembled WGS sequence"/>
</dbReference>